<evidence type="ECO:0000313" key="2">
    <source>
        <dbReference type="EMBL" id="MCF4006230.1"/>
    </source>
</evidence>
<reference evidence="2" key="1">
    <citation type="submission" date="2022-01" db="EMBL/GenBank/DDBJ databases">
        <title>Corynebacterium sp. nov isolated from isolated from the feces of the greater white-fronted geese (Anser albifrons) at Poyang Lake, PR China.</title>
        <authorList>
            <person name="Liu Q."/>
        </authorList>
    </citation>
    <scope>NUCLEOTIDE SEQUENCE</scope>
    <source>
        <strain evidence="2">JCM 32435</strain>
    </source>
</reference>
<protein>
    <submittedName>
        <fullName evidence="2">Uncharacterized protein</fullName>
    </submittedName>
</protein>
<evidence type="ECO:0000256" key="1">
    <source>
        <dbReference type="SAM" id="MobiDB-lite"/>
    </source>
</evidence>
<gene>
    <name evidence="2" type="ORF">L1O03_03435</name>
</gene>
<dbReference type="AlphaFoldDB" id="A0A9X1TXL4"/>
<name>A0A9X1TXL4_9CORY</name>
<dbReference type="EMBL" id="JAKGSI010000001">
    <property type="protein sequence ID" value="MCF4006230.1"/>
    <property type="molecule type" value="Genomic_DNA"/>
</dbReference>
<sequence>MAQETFSPYQNGEEFDPAAFAAAIRREAAAQVAAKKEAEEAASLSPESEGEDAS</sequence>
<feature type="region of interest" description="Disordered" evidence="1">
    <location>
        <begin position="31"/>
        <end position="54"/>
    </location>
</feature>
<comment type="caution">
    <text evidence="2">The sequence shown here is derived from an EMBL/GenBank/DDBJ whole genome shotgun (WGS) entry which is preliminary data.</text>
</comment>
<dbReference type="RefSeq" id="WP_236117999.1">
    <property type="nucleotide sequence ID" value="NZ_JAKGSI010000001.1"/>
</dbReference>
<organism evidence="2 3">
    <name type="scientific">Corynebacterium uropygiale</name>
    <dbReference type="NCBI Taxonomy" id="1775911"/>
    <lineage>
        <taxon>Bacteria</taxon>
        <taxon>Bacillati</taxon>
        <taxon>Actinomycetota</taxon>
        <taxon>Actinomycetes</taxon>
        <taxon>Mycobacteriales</taxon>
        <taxon>Corynebacteriaceae</taxon>
        <taxon>Corynebacterium</taxon>
    </lineage>
</organism>
<keyword evidence="3" id="KW-1185">Reference proteome</keyword>
<dbReference type="Proteomes" id="UP001139336">
    <property type="component" value="Unassembled WGS sequence"/>
</dbReference>
<proteinExistence type="predicted"/>
<accession>A0A9X1TXL4</accession>
<evidence type="ECO:0000313" key="3">
    <source>
        <dbReference type="Proteomes" id="UP001139336"/>
    </source>
</evidence>